<dbReference type="GO" id="GO:0016846">
    <property type="term" value="F:carbon-sulfur lyase activity"/>
    <property type="evidence" value="ECO:0007669"/>
    <property type="project" value="InterPro"/>
</dbReference>
<dbReference type="AlphaFoldDB" id="A0A2W5F9W5"/>
<comment type="caution">
    <text evidence="6">The sequence shown here is derived from an EMBL/GenBank/DDBJ whole genome shotgun (WGS) entry which is preliminary data.</text>
</comment>
<dbReference type="Gene3D" id="3.90.1590.10">
    <property type="entry name" value="glutathione-dependent formaldehyde- activating enzyme (gfa)"/>
    <property type="match status" value="1"/>
</dbReference>
<sequence>MTKIRSGGCLCGSIRFEATGEPGNPHTCSCDICQRHSGASSLAWVEFDRDAVTWTGEGGTPSTFRSSDYSSRAFCPVCGSTLGAIDDAPTVALVSGSFDDRDDEALRPLSHSFEDVCPAWARIEGMTAVE</sequence>
<protein>
    <submittedName>
        <fullName evidence="6">Ribulose phosphate epimerase</fullName>
    </submittedName>
</protein>
<reference evidence="6 7" key="1">
    <citation type="submission" date="2017-08" db="EMBL/GenBank/DDBJ databases">
        <title>Infants hospitalized years apart are colonized by the same room-sourced microbial strains.</title>
        <authorList>
            <person name="Brooks B."/>
            <person name="Olm M.R."/>
            <person name="Firek B.A."/>
            <person name="Baker R."/>
            <person name="Thomas B.C."/>
            <person name="Morowitz M.J."/>
            <person name="Banfield J.F."/>
        </authorList>
    </citation>
    <scope>NUCLEOTIDE SEQUENCE [LARGE SCALE GENOMIC DNA]</scope>
    <source>
        <strain evidence="6">S2_009_000_R2_73</strain>
    </source>
</reference>
<evidence type="ECO:0000256" key="3">
    <source>
        <dbReference type="ARBA" id="ARBA00022833"/>
    </source>
</evidence>
<dbReference type="PANTHER" id="PTHR33337:SF40">
    <property type="entry name" value="CENP-V_GFA DOMAIN-CONTAINING PROTEIN-RELATED"/>
    <property type="match status" value="1"/>
</dbReference>
<dbReference type="EMBL" id="QFOL01000106">
    <property type="protein sequence ID" value="PZP50637.1"/>
    <property type="molecule type" value="Genomic_DNA"/>
</dbReference>
<evidence type="ECO:0000313" key="6">
    <source>
        <dbReference type="EMBL" id="PZP50637.1"/>
    </source>
</evidence>
<accession>A0A2W5F9W5</accession>
<evidence type="ECO:0000256" key="4">
    <source>
        <dbReference type="ARBA" id="ARBA00023239"/>
    </source>
</evidence>
<dbReference type="Proteomes" id="UP000249769">
    <property type="component" value="Unassembled WGS sequence"/>
</dbReference>
<dbReference type="PROSITE" id="PS51891">
    <property type="entry name" value="CENP_V_GFA"/>
    <property type="match status" value="1"/>
</dbReference>
<feature type="domain" description="CENP-V/GFA" evidence="5">
    <location>
        <begin position="5"/>
        <end position="115"/>
    </location>
</feature>
<dbReference type="InterPro" id="IPR011057">
    <property type="entry name" value="Mss4-like_sf"/>
</dbReference>
<dbReference type="InterPro" id="IPR006913">
    <property type="entry name" value="CENP-V/GFA"/>
</dbReference>
<proteinExistence type="inferred from homology"/>
<keyword evidence="4" id="KW-0456">Lyase</keyword>
<dbReference type="SUPFAM" id="SSF51316">
    <property type="entry name" value="Mss4-like"/>
    <property type="match status" value="1"/>
</dbReference>
<dbReference type="PANTHER" id="PTHR33337">
    <property type="entry name" value="GFA DOMAIN-CONTAINING PROTEIN"/>
    <property type="match status" value="1"/>
</dbReference>
<evidence type="ECO:0000313" key="7">
    <source>
        <dbReference type="Proteomes" id="UP000249769"/>
    </source>
</evidence>
<dbReference type="Pfam" id="PF04828">
    <property type="entry name" value="GFA"/>
    <property type="match status" value="1"/>
</dbReference>
<gene>
    <name evidence="6" type="ORF">DI595_10795</name>
</gene>
<evidence type="ECO:0000256" key="1">
    <source>
        <dbReference type="ARBA" id="ARBA00005495"/>
    </source>
</evidence>
<keyword evidence="3" id="KW-0862">Zinc</keyword>
<keyword evidence="2" id="KW-0479">Metal-binding</keyword>
<dbReference type="GO" id="GO:0046872">
    <property type="term" value="F:metal ion binding"/>
    <property type="evidence" value="ECO:0007669"/>
    <property type="project" value="UniProtKB-KW"/>
</dbReference>
<organism evidence="6 7">
    <name type="scientific">Agrobacterium fabrum</name>
    <dbReference type="NCBI Taxonomy" id="1176649"/>
    <lineage>
        <taxon>Bacteria</taxon>
        <taxon>Pseudomonadati</taxon>
        <taxon>Pseudomonadota</taxon>
        <taxon>Alphaproteobacteria</taxon>
        <taxon>Hyphomicrobiales</taxon>
        <taxon>Rhizobiaceae</taxon>
        <taxon>Rhizobium/Agrobacterium group</taxon>
        <taxon>Agrobacterium</taxon>
        <taxon>Agrobacterium tumefaciens complex</taxon>
    </lineage>
</organism>
<comment type="similarity">
    <text evidence="1">Belongs to the Gfa family.</text>
</comment>
<name>A0A2W5F9W5_9HYPH</name>
<evidence type="ECO:0000256" key="2">
    <source>
        <dbReference type="ARBA" id="ARBA00022723"/>
    </source>
</evidence>
<evidence type="ECO:0000259" key="5">
    <source>
        <dbReference type="PROSITE" id="PS51891"/>
    </source>
</evidence>